<evidence type="ECO:0000256" key="8">
    <source>
        <dbReference type="ARBA" id="ARBA00030916"/>
    </source>
</evidence>
<evidence type="ECO:0000256" key="2">
    <source>
        <dbReference type="ARBA" id="ARBA00009851"/>
    </source>
</evidence>
<gene>
    <name evidence="11" type="ORF">NTJ_01089</name>
</gene>
<keyword evidence="7" id="KW-0539">Nucleus</keyword>
<feature type="compositionally biased region" description="Low complexity" evidence="10">
    <location>
        <begin position="19"/>
        <end position="30"/>
    </location>
</feature>
<dbReference type="InterPro" id="IPR021018">
    <property type="entry name" value="Mediator_Med29_met"/>
</dbReference>
<organism evidence="11 12">
    <name type="scientific">Nesidiocoris tenuis</name>
    <dbReference type="NCBI Taxonomy" id="355587"/>
    <lineage>
        <taxon>Eukaryota</taxon>
        <taxon>Metazoa</taxon>
        <taxon>Ecdysozoa</taxon>
        <taxon>Arthropoda</taxon>
        <taxon>Hexapoda</taxon>
        <taxon>Insecta</taxon>
        <taxon>Pterygota</taxon>
        <taxon>Neoptera</taxon>
        <taxon>Paraneoptera</taxon>
        <taxon>Hemiptera</taxon>
        <taxon>Heteroptera</taxon>
        <taxon>Panheteroptera</taxon>
        <taxon>Cimicomorpha</taxon>
        <taxon>Miridae</taxon>
        <taxon>Dicyphina</taxon>
        <taxon>Nesidiocoris</taxon>
    </lineage>
</organism>
<dbReference type="PANTHER" id="PTHR28314">
    <property type="entry name" value="MEDIATOR OF RNA POLYMERASE II TRANSCRIPTION SUBUNIT 29"/>
    <property type="match status" value="1"/>
</dbReference>
<dbReference type="EMBL" id="AP028909">
    <property type="protein sequence ID" value="BES88283.1"/>
    <property type="molecule type" value="Genomic_DNA"/>
</dbReference>
<protein>
    <recommendedName>
        <fullName evidence="3">Mediator of RNA polymerase II transcription subunit 29</fullName>
    </recommendedName>
    <alternativeName>
        <fullName evidence="9">Mediator complex subunit 29</fullName>
    </alternativeName>
    <alternativeName>
        <fullName evidence="8">Protein intersex</fullName>
    </alternativeName>
</protein>
<proteinExistence type="inferred from homology"/>
<comment type="subcellular location">
    <subcellularLocation>
        <location evidence="1">Nucleus</location>
    </subcellularLocation>
</comment>
<keyword evidence="12" id="KW-1185">Reference proteome</keyword>
<accession>A0ABN7A8J1</accession>
<feature type="compositionally biased region" description="Gly residues" evidence="10">
    <location>
        <begin position="1"/>
        <end position="12"/>
    </location>
</feature>
<evidence type="ECO:0000256" key="7">
    <source>
        <dbReference type="ARBA" id="ARBA00023242"/>
    </source>
</evidence>
<dbReference type="Proteomes" id="UP001307889">
    <property type="component" value="Chromosome 1"/>
</dbReference>
<keyword evidence="6" id="KW-0804">Transcription</keyword>
<dbReference type="PANTHER" id="PTHR28314:SF1">
    <property type="entry name" value="MEDIATOR OF RNA POLYMERASE II TRANSCRIPTION SUBUNIT 29"/>
    <property type="match status" value="1"/>
</dbReference>
<evidence type="ECO:0000256" key="5">
    <source>
        <dbReference type="ARBA" id="ARBA00023159"/>
    </source>
</evidence>
<evidence type="ECO:0000313" key="11">
    <source>
        <dbReference type="EMBL" id="BES88283.1"/>
    </source>
</evidence>
<reference evidence="11 12" key="1">
    <citation type="submission" date="2023-09" db="EMBL/GenBank/DDBJ databases">
        <title>Nesidiocoris tenuis whole genome shotgun sequence.</title>
        <authorList>
            <person name="Shibata T."/>
            <person name="Shimoda M."/>
            <person name="Kobayashi T."/>
            <person name="Uehara T."/>
        </authorList>
    </citation>
    <scope>NUCLEOTIDE SEQUENCE [LARGE SCALE GENOMIC DNA]</scope>
    <source>
        <strain evidence="11 12">Japan</strain>
    </source>
</reference>
<comment type="similarity">
    <text evidence="2">Belongs to the Mediator complex subunit 29 family.</text>
</comment>
<feature type="region of interest" description="Disordered" evidence="10">
    <location>
        <begin position="1"/>
        <end position="40"/>
    </location>
</feature>
<name>A0ABN7A8J1_9HEMI</name>
<keyword evidence="4" id="KW-0805">Transcription regulation</keyword>
<evidence type="ECO:0000256" key="3">
    <source>
        <dbReference type="ARBA" id="ARBA00019684"/>
    </source>
</evidence>
<evidence type="ECO:0000256" key="9">
    <source>
        <dbReference type="ARBA" id="ARBA00031963"/>
    </source>
</evidence>
<evidence type="ECO:0000256" key="1">
    <source>
        <dbReference type="ARBA" id="ARBA00004123"/>
    </source>
</evidence>
<sequence length="108" mass="11489">MMPMGGQMGGMPVGPPMGPQMGPGQPVVGPLPQAQEKQDNISKVKSLIGPLSNSLSATLKTAAHNLHQNSLVDIGTSKNVDIPPPRFDRSLEEFYSICDQIELHLVSS</sequence>
<evidence type="ECO:0000256" key="4">
    <source>
        <dbReference type="ARBA" id="ARBA00023015"/>
    </source>
</evidence>
<evidence type="ECO:0000256" key="6">
    <source>
        <dbReference type="ARBA" id="ARBA00023163"/>
    </source>
</evidence>
<dbReference type="Pfam" id="PF11568">
    <property type="entry name" value="Med29"/>
    <property type="match status" value="1"/>
</dbReference>
<evidence type="ECO:0000256" key="10">
    <source>
        <dbReference type="SAM" id="MobiDB-lite"/>
    </source>
</evidence>
<evidence type="ECO:0000313" key="12">
    <source>
        <dbReference type="Proteomes" id="UP001307889"/>
    </source>
</evidence>
<keyword evidence="5" id="KW-0010">Activator</keyword>